<proteinExistence type="predicted"/>
<keyword evidence="2" id="KW-1133">Transmembrane helix</keyword>
<evidence type="ECO:0000256" key="2">
    <source>
        <dbReference type="SAM" id="Phobius"/>
    </source>
</evidence>
<evidence type="ECO:0000256" key="1">
    <source>
        <dbReference type="SAM" id="MobiDB-lite"/>
    </source>
</evidence>
<reference evidence="3 4" key="1">
    <citation type="submission" date="2023-07" db="EMBL/GenBank/DDBJ databases">
        <title>Genomic Encyclopedia of Type Strains, Phase IV (KMG-IV): sequencing the most valuable type-strain genomes for metagenomic binning, comparative biology and taxonomic classification.</title>
        <authorList>
            <person name="Goeker M."/>
        </authorList>
    </citation>
    <scope>NUCLEOTIDE SEQUENCE [LARGE SCALE GENOMIC DNA]</scope>
    <source>
        <strain evidence="3 4">DSM 105143</strain>
    </source>
</reference>
<feature type="transmembrane region" description="Helical" evidence="2">
    <location>
        <begin position="102"/>
        <end position="124"/>
    </location>
</feature>
<protein>
    <recommendedName>
        <fullName evidence="5">Phage protein</fullName>
    </recommendedName>
</protein>
<evidence type="ECO:0000313" key="4">
    <source>
        <dbReference type="Proteomes" id="UP001223079"/>
    </source>
</evidence>
<dbReference type="Proteomes" id="UP001223079">
    <property type="component" value="Unassembled WGS sequence"/>
</dbReference>
<evidence type="ECO:0000313" key="3">
    <source>
        <dbReference type="EMBL" id="MDQ0221694.1"/>
    </source>
</evidence>
<feature type="region of interest" description="Disordered" evidence="1">
    <location>
        <begin position="127"/>
        <end position="146"/>
    </location>
</feature>
<sequence>MDFDKLKSLAKTAADKTKDGIVKANDMRNKANQETKISLPASNSFSSATSIRKTIDGNFYIGPFSENPTLFSFAGFNYDGSKVIEKTMTKGRTSQQGRTGSVLGGAALGTILAPGVGTMVGAMAGANRKKKGKMDSVSTTTSEEKPGKASILLRDLNTGEIKTIATKLTQAEANNVQMFFMN</sequence>
<dbReference type="RefSeq" id="WP_307120929.1">
    <property type="nucleotide sequence ID" value="NZ_JAUSTM010000002.1"/>
</dbReference>
<evidence type="ECO:0008006" key="5">
    <source>
        <dbReference type="Google" id="ProtNLM"/>
    </source>
</evidence>
<keyword evidence="4" id="KW-1185">Reference proteome</keyword>
<accession>A0ABT9YNX9</accession>
<gene>
    <name evidence="3" type="ORF">J2S23_000226</name>
</gene>
<keyword evidence="2" id="KW-0472">Membrane</keyword>
<comment type="caution">
    <text evidence="3">The sequence shown here is derived from an EMBL/GenBank/DDBJ whole genome shotgun (WGS) entry which is preliminary data.</text>
</comment>
<name>A0ABT9YNX9_9STRE</name>
<dbReference type="EMBL" id="JAUSTM010000002">
    <property type="protein sequence ID" value="MDQ0221694.1"/>
    <property type="molecule type" value="Genomic_DNA"/>
</dbReference>
<organism evidence="3 4">
    <name type="scientific">Streptococcus moroccensis</name>
    <dbReference type="NCBI Taxonomy" id="1451356"/>
    <lineage>
        <taxon>Bacteria</taxon>
        <taxon>Bacillati</taxon>
        <taxon>Bacillota</taxon>
        <taxon>Bacilli</taxon>
        <taxon>Lactobacillales</taxon>
        <taxon>Streptococcaceae</taxon>
        <taxon>Streptococcus</taxon>
    </lineage>
</organism>
<keyword evidence="2" id="KW-0812">Transmembrane</keyword>